<name>A0A517WZ25_9PLAN</name>
<sequence length="115" mass="13092">MFLQARSKLIFLLAFFCYVSLPSQVFGMTNNRMIQNKIDIDSPPIYSVCSHNTFCSSQTPDWIYTGWIWSRNSRSTNLAPYRWCPGESTSHLPEPEGLKYISSGAFIFGPPDAEL</sequence>
<gene>
    <name evidence="1" type="ORF">V202x_39090</name>
</gene>
<keyword evidence="2" id="KW-1185">Reference proteome</keyword>
<dbReference type="Proteomes" id="UP000318384">
    <property type="component" value="Chromosome"/>
</dbReference>
<dbReference type="EMBL" id="CP037422">
    <property type="protein sequence ID" value="QDU10498.1"/>
    <property type="molecule type" value="Genomic_DNA"/>
</dbReference>
<accession>A0A517WZ25</accession>
<proteinExistence type="predicted"/>
<evidence type="ECO:0000313" key="2">
    <source>
        <dbReference type="Proteomes" id="UP000318384"/>
    </source>
</evidence>
<organism evidence="1 2">
    <name type="scientific">Gimesia aquarii</name>
    <dbReference type="NCBI Taxonomy" id="2527964"/>
    <lineage>
        <taxon>Bacteria</taxon>
        <taxon>Pseudomonadati</taxon>
        <taxon>Planctomycetota</taxon>
        <taxon>Planctomycetia</taxon>
        <taxon>Planctomycetales</taxon>
        <taxon>Planctomycetaceae</taxon>
        <taxon>Gimesia</taxon>
    </lineage>
</organism>
<reference evidence="1 2" key="1">
    <citation type="submission" date="2019-03" db="EMBL/GenBank/DDBJ databases">
        <title>Deep-cultivation of Planctomycetes and their phenomic and genomic characterization uncovers novel biology.</title>
        <authorList>
            <person name="Wiegand S."/>
            <person name="Jogler M."/>
            <person name="Boedeker C."/>
            <person name="Pinto D."/>
            <person name="Vollmers J."/>
            <person name="Rivas-Marin E."/>
            <person name="Kohn T."/>
            <person name="Peeters S.H."/>
            <person name="Heuer A."/>
            <person name="Rast P."/>
            <person name="Oberbeckmann S."/>
            <person name="Bunk B."/>
            <person name="Jeske O."/>
            <person name="Meyerdierks A."/>
            <person name="Storesund J.E."/>
            <person name="Kallscheuer N."/>
            <person name="Luecker S."/>
            <person name="Lage O.M."/>
            <person name="Pohl T."/>
            <person name="Merkel B.J."/>
            <person name="Hornburger P."/>
            <person name="Mueller R.-W."/>
            <person name="Bruemmer F."/>
            <person name="Labrenz M."/>
            <person name="Spormann A.M."/>
            <person name="Op den Camp H."/>
            <person name="Overmann J."/>
            <person name="Amann R."/>
            <person name="Jetten M.S.M."/>
            <person name="Mascher T."/>
            <person name="Medema M.H."/>
            <person name="Devos D.P."/>
            <person name="Kaster A.-K."/>
            <person name="Ovreas L."/>
            <person name="Rohde M."/>
            <person name="Galperin M.Y."/>
            <person name="Jogler C."/>
        </authorList>
    </citation>
    <scope>NUCLEOTIDE SEQUENCE [LARGE SCALE GENOMIC DNA]</scope>
    <source>
        <strain evidence="1 2">V202</strain>
    </source>
</reference>
<evidence type="ECO:0000313" key="1">
    <source>
        <dbReference type="EMBL" id="QDU10498.1"/>
    </source>
</evidence>
<protein>
    <submittedName>
        <fullName evidence="1">Uncharacterized protein</fullName>
    </submittedName>
</protein>
<dbReference type="AlphaFoldDB" id="A0A517WZ25"/>